<evidence type="ECO:0000313" key="2">
    <source>
        <dbReference type="Proteomes" id="UP000887116"/>
    </source>
</evidence>
<comment type="caution">
    <text evidence="1">The sequence shown here is derived from an EMBL/GenBank/DDBJ whole genome shotgun (WGS) entry which is preliminary data.</text>
</comment>
<protein>
    <submittedName>
        <fullName evidence="1">Uncharacterized protein</fullName>
    </submittedName>
</protein>
<evidence type="ECO:0000313" key="1">
    <source>
        <dbReference type="EMBL" id="GFQ79143.1"/>
    </source>
</evidence>
<dbReference type="Proteomes" id="UP000887116">
    <property type="component" value="Unassembled WGS sequence"/>
</dbReference>
<accession>A0A8X6KQS7</accession>
<proteinExistence type="predicted"/>
<keyword evidence="2" id="KW-1185">Reference proteome</keyword>
<gene>
    <name evidence="1" type="ORF">TNCT_674691</name>
</gene>
<dbReference type="AlphaFoldDB" id="A0A8X6KQS7"/>
<organism evidence="1 2">
    <name type="scientific">Trichonephila clavata</name>
    <name type="common">Joro spider</name>
    <name type="synonym">Nephila clavata</name>
    <dbReference type="NCBI Taxonomy" id="2740835"/>
    <lineage>
        <taxon>Eukaryota</taxon>
        <taxon>Metazoa</taxon>
        <taxon>Ecdysozoa</taxon>
        <taxon>Arthropoda</taxon>
        <taxon>Chelicerata</taxon>
        <taxon>Arachnida</taxon>
        <taxon>Araneae</taxon>
        <taxon>Araneomorphae</taxon>
        <taxon>Entelegynae</taxon>
        <taxon>Araneoidea</taxon>
        <taxon>Nephilidae</taxon>
        <taxon>Trichonephila</taxon>
    </lineage>
</organism>
<reference evidence="1" key="1">
    <citation type="submission" date="2020-07" db="EMBL/GenBank/DDBJ databases">
        <title>Multicomponent nature underlies the extraordinary mechanical properties of spider dragline silk.</title>
        <authorList>
            <person name="Kono N."/>
            <person name="Nakamura H."/>
            <person name="Mori M."/>
            <person name="Yoshida Y."/>
            <person name="Ohtoshi R."/>
            <person name="Malay A.D."/>
            <person name="Moran D.A.P."/>
            <person name="Tomita M."/>
            <person name="Numata K."/>
            <person name="Arakawa K."/>
        </authorList>
    </citation>
    <scope>NUCLEOTIDE SEQUENCE</scope>
</reference>
<dbReference type="EMBL" id="BMAO01012112">
    <property type="protein sequence ID" value="GFQ79143.1"/>
    <property type="molecule type" value="Genomic_DNA"/>
</dbReference>
<name>A0A8X6KQS7_TRICU</name>
<sequence>MWIWSKKSSRNSKKLLDATVSFCRKLQYLGFYGGAAAYKTNITATNAKCHSDENSTLKPRVINQGILSGNCIVKSERGDCVMNTLTYFTVMKVKFGSIFHGLAWNLVPEQGTQDGSFS</sequence>